<dbReference type="NCBIfam" id="TIGR02717">
    <property type="entry name" value="AcCoA-syn-alpha"/>
    <property type="match status" value="1"/>
</dbReference>
<sequence>MLEHLFSPNKIAVIGASRQVGAVGHDIVKNLIEGGFAGEIIPVNPAGGTLLGLPVYTSLKEYKESLDMAIIAVNKDLIIDVVQDALSKRCTTIVAIGAGFKESGDEGAMLEQEVLTLCKRSGARLLGPNCLGFINTELKINASFAGPMPRKGGISIFSQSGALATAMLDQAEQRGLGVSKLISVGNKADITENDLLSYFAADSSTKVVAGYLENIVNGNNFLKHATHISRKKPVILLKSGTSEAGQKSATSHTGAFTGTDTAYGAAFKRAGIVRADNFDDLFDCTMAFSNQPLPKGNRVLIISNAGGTGTIAADAVEHTGFKVAEPPSNKTNSLRGRKPIYSDIESPVYVLGDAPAALYVEAISTAQEDSNVDAIVLVLTPAAMTEAKAVLLGIAEVLDGSKPLLCCLMGGGAYVPPMHELVDAGLAIFPTPERAVAAFSAMYNHASWRSLPPRIVTRFRVNRRRAGRIIQRSQASGVRRLGEVRAKKILDAYGFNVPEGYLVDSADEAVEYARRIGFPVALKVVSPDIVHKTDMGGVCLNLTNAQQVQDGYDLMKLRIKQQLPNARIQGVYVEKMADPGLEVIIGMNRDPQFGPMLMFGLGGIFVEVMKDVTFHLAPITQDEAIQMLKATRSYQIMEGRRGNKAVDIVAIANGLQRISQLATDYPQIVELDINPFIVGEVGSDPIVADACITLEIPEETL</sequence>
<name>Q6AQI6_DESPS</name>
<dbReference type="Pfam" id="PF13607">
    <property type="entry name" value="Succ_CoA_lig"/>
    <property type="match status" value="1"/>
</dbReference>
<dbReference type="Proteomes" id="UP000000602">
    <property type="component" value="Chromosome"/>
</dbReference>
<dbReference type="Gene3D" id="3.30.470.20">
    <property type="entry name" value="ATP-grasp fold, B domain"/>
    <property type="match status" value="1"/>
</dbReference>
<dbReference type="SUPFAM" id="SSF51735">
    <property type="entry name" value="NAD(P)-binding Rossmann-fold domains"/>
    <property type="match status" value="1"/>
</dbReference>
<dbReference type="HOGENOM" id="CLU_007415_3_1_7"/>
<dbReference type="eggNOG" id="COG0045">
    <property type="taxonomic scope" value="Bacteria"/>
</dbReference>
<evidence type="ECO:0000313" key="7">
    <source>
        <dbReference type="EMBL" id="CAG35387.1"/>
    </source>
</evidence>
<dbReference type="OrthoDB" id="9791027at2"/>
<dbReference type="FunFam" id="3.30.1490.20:FF:000020">
    <property type="entry name" value="Protein lysine acetyltransferase"/>
    <property type="match status" value="1"/>
</dbReference>
<evidence type="ECO:0000259" key="6">
    <source>
        <dbReference type="PROSITE" id="PS50975"/>
    </source>
</evidence>
<dbReference type="Gene3D" id="3.30.1490.20">
    <property type="entry name" value="ATP-grasp fold, A domain"/>
    <property type="match status" value="1"/>
</dbReference>
<dbReference type="InterPro" id="IPR051538">
    <property type="entry name" value="Acyl-CoA_Synth/Transferase"/>
</dbReference>
<dbReference type="AlphaFoldDB" id="Q6AQI6"/>
<dbReference type="InterPro" id="IPR016102">
    <property type="entry name" value="Succinyl-CoA_synth-like"/>
</dbReference>
<organism evidence="7 8">
    <name type="scientific">Desulfotalea psychrophila (strain LSv54 / DSM 12343)</name>
    <dbReference type="NCBI Taxonomy" id="177439"/>
    <lineage>
        <taxon>Bacteria</taxon>
        <taxon>Pseudomonadati</taxon>
        <taxon>Thermodesulfobacteriota</taxon>
        <taxon>Desulfobulbia</taxon>
        <taxon>Desulfobulbales</taxon>
        <taxon>Desulfocapsaceae</taxon>
        <taxon>Desulfotalea</taxon>
    </lineage>
</organism>
<evidence type="ECO:0000256" key="4">
    <source>
        <dbReference type="ARBA" id="ARBA00060888"/>
    </source>
</evidence>
<evidence type="ECO:0000256" key="5">
    <source>
        <dbReference type="PROSITE-ProRule" id="PRU00409"/>
    </source>
</evidence>
<dbReference type="InterPro" id="IPR013815">
    <property type="entry name" value="ATP_grasp_subdomain_1"/>
</dbReference>
<dbReference type="eggNOG" id="COG1042">
    <property type="taxonomic scope" value="Bacteria"/>
</dbReference>
<dbReference type="InterPro" id="IPR003781">
    <property type="entry name" value="CoA-bd"/>
</dbReference>
<dbReference type="InterPro" id="IPR014089">
    <property type="entry name" value="AcCoA-synth-alpha"/>
</dbReference>
<dbReference type="GO" id="GO:0046872">
    <property type="term" value="F:metal ion binding"/>
    <property type="evidence" value="ECO:0007669"/>
    <property type="project" value="InterPro"/>
</dbReference>
<evidence type="ECO:0000256" key="1">
    <source>
        <dbReference type="ARBA" id="ARBA00022598"/>
    </source>
</evidence>
<feature type="domain" description="ATP-grasp" evidence="6">
    <location>
        <begin position="487"/>
        <end position="523"/>
    </location>
</feature>
<dbReference type="SUPFAM" id="SSF52210">
    <property type="entry name" value="Succinyl-CoA synthetase domains"/>
    <property type="match status" value="2"/>
</dbReference>
<reference evidence="8" key="1">
    <citation type="journal article" date="2004" name="Environ. Microbiol.">
        <title>The genome of Desulfotalea psychrophila, a sulfate-reducing bacterium from permanently cold Arctic sediments.</title>
        <authorList>
            <person name="Rabus R."/>
            <person name="Ruepp A."/>
            <person name="Frickey T."/>
            <person name="Rattei T."/>
            <person name="Fartmann B."/>
            <person name="Stark M."/>
            <person name="Bauer M."/>
            <person name="Zibat A."/>
            <person name="Lombardot T."/>
            <person name="Becker I."/>
            <person name="Amann J."/>
            <person name="Gellner K."/>
            <person name="Teeling H."/>
            <person name="Leuschner W.D."/>
            <person name="Gloeckner F.-O."/>
            <person name="Lupas A.N."/>
            <person name="Amann R."/>
            <person name="Klenk H.-P."/>
        </authorList>
    </citation>
    <scope>NUCLEOTIDE SEQUENCE [LARGE SCALE GENOMIC DNA]</scope>
    <source>
        <strain evidence="8">DSM 12343 / LSv54</strain>
    </source>
</reference>
<dbReference type="PANTHER" id="PTHR43334">
    <property type="entry name" value="ACETATE--COA LIGASE [ADP-FORMING]"/>
    <property type="match status" value="1"/>
</dbReference>
<dbReference type="KEGG" id="dps:DP0658"/>
<protein>
    <submittedName>
        <fullName evidence="7">Probable acetyl-CoA synthetase</fullName>
    </submittedName>
</protein>
<evidence type="ECO:0000313" key="8">
    <source>
        <dbReference type="Proteomes" id="UP000000602"/>
    </source>
</evidence>
<evidence type="ECO:0000256" key="3">
    <source>
        <dbReference type="ARBA" id="ARBA00022840"/>
    </source>
</evidence>
<dbReference type="InterPro" id="IPR032875">
    <property type="entry name" value="Succ_CoA_lig_flav_dom"/>
</dbReference>
<dbReference type="InterPro" id="IPR036291">
    <property type="entry name" value="NAD(P)-bd_dom_sf"/>
</dbReference>
<dbReference type="SUPFAM" id="SSF56059">
    <property type="entry name" value="Glutathione synthetase ATP-binding domain-like"/>
    <property type="match status" value="1"/>
</dbReference>
<gene>
    <name evidence="7" type="ordered locus">DP0658</name>
</gene>
<dbReference type="PROSITE" id="PS50975">
    <property type="entry name" value="ATP_GRASP"/>
    <property type="match status" value="1"/>
</dbReference>
<dbReference type="InterPro" id="IPR043938">
    <property type="entry name" value="Ligase_CoA_dom"/>
</dbReference>
<dbReference type="Pfam" id="PF13549">
    <property type="entry name" value="ATP-grasp_5"/>
    <property type="match status" value="1"/>
</dbReference>
<dbReference type="GO" id="GO:0043758">
    <property type="term" value="F:acetate-CoA ligase (ADP-forming) activity"/>
    <property type="evidence" value="ECO:0007669"/>
    <property type="project" value="InterPro"/>
</dbReference>
<dbReference type="GO" id="GO:0005524">
    <property type="term" value="F:ATP binding"/>
    <property type="evidence" value="ECO:0007669"/>
    <property type="project" value="UniProtKB-UniRule"/>
</dbReference>
<keyword evidence="3 5" id="KW-0067">ATP-binding</keyword>
<keyword evidence="1" id="KW-0436">Ligase</keyword>
<dbReference type="Gene3D" id="3.40.50.261">
    <property type="entry name" value="Succinyl-CoA synthetase domains"/>
    <property type="match status" value="2"/>
</dbReference>
<keyword evidence="2 5" id="KW-0547">Nucleotide-binding</keyword>
<comment type="similarity">
    <text evidence="4">In the N-terminal section; belongs to the acetate CoA ligase alpha subunit family.</text>
</comment>
<dbReference type="Pfam" id="PF13380">
    <property type="entry name" value="CoA_binding_2"/>
    <property type="match status" value="1"/>
</dbReference>
<dbReference type="EMBL" id="CR522870">
    <property type="protein sequence ID" value="CAG35387.1"/>
    <property type="molecule type" value="Genomic_DNA"/>
</dbReference>
<dbReference type="STRING" id="177439.DP0658"/>
<dbReference type="InterPro" id="IPR011761">
    <property type="entry name" value="ATP-grasp"/>
</dbReference>
<proteinExistence type="inferred from homology"/>
<dbReference type="Gene3D" id="3.40.50.720">
    <property type="entry name" value="NAD(P)-binding Rossmann-like Domain"/>
    <property type="match status" value="1"/>
</dbReference>
<dbReference type="PANTHER" id="PTHR43334:SF1">
    <property type="entry name" value="3-HYDROXYPROPIONATE--COA LIGASE [ADP-FORMING]"/>
    <property type="match status" value="1"/>
</dbReference>
<dbReference type="SMART" id="SM00881">
    <property type="entry name" value="CoA_binding"/>
    <property type="match status" value="1"/>
</dbReference>
<accession>Q6AQI6</accession>
<dbReference type="Pfam" id="PF19045">
    <property type="entry name" value="Ligase_CoA_2"/>
    <property type="match status" value="1"/>
</dbReference>
<keyword evidence="8" id="KW-1185">Reference proteome</keyword>
<evidence type="ECO:0000256" key="2">
    <source>
        <dbReference type="ARBA" id="ARBA00022741"/>
    </source>
</evidence>
<dbReference type="RefSeq" id="WP_011187903.1">
    <property type="nucleotide sequence ID" value="NC_006138.1"/>
</dbReference>